<dbReference type="GO" id="GO:0034353">
    <property type="term" value="F:mRNA 5'-diphosphatase activity"/>
    <property type="evidence" value="ECO:0007669"/>
    <property type="project" value="TreeGrafter"/>
</dbReference>
<feature type="domain" description="RAI1-like" evidence="8">
    <location>
        <begin position="39"/>
        <end position="346"/>
    </location>
</feature>
<evidence type="ECO:0000313" key="10">
    <source>
        <dbReference type="Proteomes" id="UP001217754"/>
    </source>
</evidence>
<dbReference type="GO" id="GO:0000956">
    <property type="term" value="P:nuclear-transcribed mRNA catabolic process"/>
    <property type="evidence" value="ECO:0007669"/>
    <property type="project" value="TreeGrafter"/>
</dbReference>
<keyword evidence="6" id="KW-0539">Nucleus</keyword>
<dbReference type="GO" id="GO:0005829">
    <property type="term" value="C:cytosol"/>
    <property type="evidence" value="ECO:0007669"/>
    <property type="project" value="TreeGrafter"/>
</dbReference>
<organism evidence="9 10">
    <name type="scientific">Malassezia japonica</name>
    <dbReference type="NCBI Taxonomy" id="223818"/>
    <lineage>
        <taxon>Eukaryota</taxon>
        <taxon>Fungi</taxon>
        <taxon>Dikarya</taxon>
        <taxon>Basidiomycota</taxon>
        <taxon>Ustilaginomycotina</taxon>
        <taxon>Malasseziomycetes</taxon>
        <taxon>Malasseziales</taxon>
        <taxon>Malasseziaceae</taxon>
        <taxon>Malassezia</taxon>
    </lineage>
</organism>
<evidence type="ECO:0000256" key="4">
    <source>
        <dbReference type="ARBA" id="ARBA00044692"/>
    </source>
</evidence>
<keyword evidence="9" id="KW-0255">Endonuclease</keyword>
<gene>
    <name evidence="9" type="primary">RAI1</name>
    <name evidence="9" type="ORF">MJAP1_002044</name>
</gene>
<sequence length="437" mass="49314">MHAPGMPMAHGAPPMMQGVPPPIAAMRRPDGAPQAVSIQQPTLVSSFSYDESKTLCFDDRSKRYYHAPPTQQNHGNGSGAAADLNYGFESFHEKVPAEALEAELLRTNVITWRGILTKLCTAWACHVQAPPMFREGFELNVMMLGDTLIIEETPPDMHQLAALAQQSKPRKLQKATYYGYNFESFCTANTPDGPSAPNGWGGPVNTNEQWCHIVKTRLGDTRVMIGGEVDCVESPNHGAPETVVELKTNMQPRNEQDQLKLQVKMLRMYMQSFLLGVQSIVVGFRDHKGTLLSHEQYRTTDLPRMVRGKPGQWNAHHNLSFGAQVLEWLRKEVGREMERWSFHVAQSLKQNEAVRGPYPWRVHRTTQSFLGHLPLPSVEDAEMDYPVYRVSFQPPFQQVTLRYVPPAELQRDGRRAHRCGLVPSAFYRWATSPMPTV</sequence>
<evidence type="ECO:0000256" key="2">
    <source>
        <dbReference type="ARBA" id="ARBA00006562"/>
    </source>
</evidence>
<comment type="function">
    <text evidence="6">Decapping enzyme for NAD-capped RNAs: specifically hydrolyzes the nicotinamide adenine dinucleotide (NAD) cap from a subset of RNAs by removing the entire NAD moiety from the 5'-end of an NAD-capped RNA.</text>
</comment>
<comment type="catalytic activity">
    <reaction evidence="5">
        <text>a 5'-end NAD(+)-phospho-ribonucleoside in mRNA + H2O = a 5'-end phospho-ribonucleoside in mRNA + NAD(+) + H(+)</text>
        <dbReference type="Rhea" id="RHEA:60880"/>
        <dbReference type="Rhea" id="RHEA-COMP:15692"/>
        <dbReference type="Rhea" id="RHEA-COMP:15698"/>
        <dbReference type="ChEBI" id="CHEBI:15377"/>
        <dbReference type="ChEBI" id="CHEBI:15378"/>
        <dbReference type="ChEBI" id="CHEBI:57540"/>
        <dbReference type="ChEBI" id="CHEBI:138282"/>
        <dbReference type="ChEBI" id="CHEBI:144029"/>
    </reaction>
    <physiologicalReaction direction="left-to-right" evidence="5">
        <dbReference type="Rhea" id="RHEA:60881"/>
    </physiologicalReaction>
</comment>
<keyword evidence="6" id="KW-0540">Nuclease</keyword>
<dbReference type="PANTHER" id="PTHR12395:SF9">
    <property type="entry name" value="DECAPPING AND EXORIBONUCLEASE PROTEIN"/>
    <property type="match status" value="1"/>
</dbReference>
<name>A0AAF0JAQ4_9BASI</name>
<evidence type="ECO:0000256" key="3">
    <source>
        <dbReference type="ARBA" id="ARBA00044676"/>
    </source>
</evidence>
<comment type="subcellular location">
    <subcellularLocation>
        <location evidence="6">Nucleus</location>
    </subcellularLocation>
</comment>
<evidence type="ECO:0000259" key="8">
    <source>
        <dbReference type="Pfam" id="PF08652"/>
    </source>
</evidence>
<dbReference type="PANTHER" id="PTHR12395">
    <property type="entry name" value="DOM-3 RELATED"/>
    <property type="match status" value="1"/>
</dbReference>
<keyword evidence="10" id="KW-1185">Reference proteome</keyword>
<feature type="compositionally biased region" description="Low complexity" evidence="7">
    <location>
        <begin position="1"/>
        <end position="16"/>
    </location>
</feature>
<dbReference type="GO" id="GO:0046872">
    <property type="term" value="F:metal ion binding"/>
    <property type="evidence" value="ECO:0007669"/>
    <property type="project" value="UniProtKB-KW"/>
</dbReference>
<keyword evidence="6" id="KW-0694">RNA-binding</keyword>
<dbReference type="RefSeq" id="XP_060121971.1">
    <property type="nucleotide sequence ID" value="XM_060265988.1"/>
</dbReference>
<dbReference type="EC" id="3.6.1.-" evidence="6"/>
<keyword evidence="6" id="KW-0378">Hydrolase</keyword>
<comment type="cofactor">
    <cofactor evidence="1 6">
        <name>a divalent metal cation</name>
        <dbReference type="ChEBI" id="CHEBI:60240"/>
    </cofactor>
</comment>
<proteinExistence type="inferred from homology"/>
<dbReference type="AlphaFoldDB" id="A0AAF0JAQ4"/>
<evidence type="ECO:0000256" key="6">
    <source>
        <dbReference type="RuleBase" id="RU367113"/>
    </source>
</evidence>
<protein>
    <recommendedName>
        <fullName evidence="6">Decapping nuclease</fullName>
        <ecNumber evidence="6">3.6.1.-</ecNumber>
    </recommendedName>
</protein>
<dbReference type="GeneID" id="85225693"/>
<evidence type="ECO:0000256" key="5">
    <source>
        <dbReference type="ARBA" id="ARBA00048124"/>
    </source>
</evidence>
<dbReference type="GO" id="GO:0110155">
    <property type="term" value="P:NAD-cap decapping"/>
    <property type="evidence" value="ECO:0007669"/>
    <property type="project" value="TreeGrafter"/>
</dbReference>
<keyword evidence="6" id="KW-0479">Metal-binding</keyword>
<evidence type="ECO:0000256" key="7">
    <source>
        <dbReference type="SAM" id="MobiDB-lite"/>
    </source>
</evidence>
<comment type="similarity">
    <text evidence="2 6">Belongs to the DXO/Dom3Z family.</text>
</comment>
<dbReference type="GO" id="GO:0004519">
    <property type="term" value="F:endonuclease activity"/>
    <property type="evidence" value="ECO:0007669"/>
    <property type="project" value="UniProtKB-KW"/>
</dbReference>
<keyword evidence="6" id="KW-0547">Nucleotide-binding</keyword>
<dbReference type="GO" id="GO:0003723">
    <property type="term" value="F:RNA binding"/>
    <property type="evidence" value="ECO:0007669"/>
    <property type="project" value="UniProtKB-KW"/>
</dbReference>
<reference evidence="9" key="1">
    <citation type="submission" date="2023-03" db="EMBL/GenBank/DDBJ databases">
        <title>Mating type loci evolution in Malassezia.</title>
        <authorList>
            <person name="Coelho M.A."/>
        </authorList>
    </citation>
    <scope>NUCLEOTIDE SEQUENCE</scope>
    <source>
        <strain evidence="9">CBS 9431</strain>
    </source>
</reference>
<dbReference type="InterPro" id="IPR013961">
    <property type="entry name" value="RAI1"/>
</dbReference>
<feature type="region of interest" description="Disordered" evidence="7">
    <location>
        <begin position="1"/>
        <end position="36"/>
    </location>
</feature>
<evidence type="ECO:0000256" key="1">
    <source>
        <dbReference type="ARBA" id="ARBA00001968"/>
    </source>
</evidence>
<evidence type="ECO:0000313" key="9">
    <source>
        <dbReference type="EMBL" id="WFD39074.1"/>
    </source>
</evidence>
<comment type="catalytic activity">
    <reaction evidence="3">
        <text>a 5'-end (N(7)-methyl 5'-triphosphoguanosine)-ribonucleoside-ribonucleotide in mRNA + H2O = a (N(7)-methyl 5'-triphosphoguanosine)-nucleoside + a 5'-end phospho-ribonucleoside in mRNA + H(+)</text>
        <dbReference type="Rhea" id="RHEA:66928"/>
        <dbReference type="Rhea" id="RHEA-COMP:15692"/>
        <dbReference type="Rhea" id="RHEA-COMP:17313"/>
        <dbReference type="ChEBI" id="CHEBI:15377"/>
        <dbReference type="ChEBI" id="CHEBI:15378"/>
        <dbReference type="ChEBI" id="CHEBI:138282"/>
        <dbReference type="ChEBI" id="CHEBI:172876"/>
        <dbReference type="ChEBI" id="CHEBI:172877"/>
    </reaction>
    <physiologicalReaction direction="left-to-right" evidence="3">
        <dbReference type="Rhea" id="RHEA:66929"/>
    </physiologicalReaction>
</comment>
<dbReference type="EMBL" id="CP119960">
    <property type="protein sequence ID" value="WFD39074.1"/>
    <property type="molecule type" value="Genomic_DNA"/>
</dbReference>
<accession>A0AAF0JAQ4</accession>
<dbReference type="InterPro" id="IPR039039">
    <property type="entry name" value="RAI1-like_fam"/>
</dbReference>
<dbReference type="GO" id="GO:0005634">
    <property type="term" value="C:nucleus"/>
    <property type="evidence" value="ECO:0007669"/>
    <property type="project" value="UniProtKB-SubCell"/>
</dbReference>
<dbReference type="GO" id="GO:0000166">
    <property type="term" value="F:nucleotide binding"/>
    <property type="evidence" value="ECO:0007669"/>
    <property type="project" value="UniProtKB-KW"/>
</dbReference>
<dbReference type="Proteomes" id="UP001217754">
    <property type="component" value="Chromosome 3"/>
</dbReference>
<comment type="catalytic activity">
    <reaction evidence="4">
        <text>a 5'-end triphospho-ribonucleoside in mRNA + H2O = a 5'-end phospho-ribonucleoside in mRNA + diphosphate + H(+)</text>
        <dbReference type="Rhea" id="RHEA:78683"/>
        <dbReference type="Rhea" id="RHEA-COMP:15692"/>
        <dbReference type="Rhea" id="RHEA-COMP:17164"/>
        <dbReference type="ChEBI" id="CHEBI:15377"/>
        <dbReference type="ChEBI" id="CHEBI:15378"/>
        <dbReference type="ChEBI" id="CHEBI:33019"/>
        <dbReference type="ChEBI" id="CHEBI:138282"/>
        <dbReference type="ChEBI" id="CHEBI:167618"/>
    </reaction>
    <physiologicalReaction direction="left-to-right" evidence="4">
        <dbReference type="Rhea" id="RHEA:78684"/>
    </physiologicalReaction>
</comment>
<dbReference type="Pfam" id="PF08652">
    <property type="entry name" value="RAI1"/>
    <property type="match status" value="1"/>
</dbReference>